<dbReference type="AlphaFoldDB" id="A0AAW1V994"/>
<evidence type="ECO:0000256" key="1">
    <source>
        <dbReference type="SAM" id="MobiDB-lite"/>
    </source>
</evidence>
<comment type="caution">
    <text evidence="2">The sequence shown here is derived from an EMBL/GenBank/DDBJ whole genome shotgun (WGS) entry which is preliminary data.</text>
</comment>
<evidence type="ECO:0000313" key="2">
    <source>
        <dbReference type="EMBL" id="KAK9888873.1"/>
    </source>
</evidence>
<dbReference type="EMBL" id="JARQZJ010000121">
    <property type="protein sequence ID" value="KAK9888873.1"/>
    <property type="molecule type" value="Genomic_DNA"/>
</dbReference>
<feature type="region of interest" description="Disordered" evidence="1">
    <location>
        <begin position="442"/>
        <end position="508"/>
    </location>
</feature>
<feature type="region of interest" description="Disordered" evidence="1">
    <location>
        <begin position="194"/>
        <end position="215"/>
    </location>
</feature>
<evidence type="ECO:0000313" key="3">
    <source>
        <dbReference type="Proteomes" id="UP001431783"/>
    </source>
</evidence>
<gene>
    <name evidence="2" type="ORF">WA026_001094</name>
</gene>
<protein>
    <submittedName>
        <fullName evidence="2">Uncharacterized protein</fullName>
    </submittedName>
</protein>
<name>A0AAW1V994_9CUCU</name>
<reference evidence="2 3" key="1">
    <citation type="submission" date="2023-03" db="EMBL/GenBank/DDBJ databases">
        <title>Genome insight into feeding habits of ladybird beetles.</title>
        <authorList>
            <person name="Li H.-S."/>
            <person name="Huang Y.-H."/>
            <person name="Pang H."/>
        </authorList>
    </citation>
    <scope>NUCLEOTIDE SEQUENCE [LARGE SCALE GENOMIC DNA]</scope>
    <source>
        <strain evidence="2">SYSU_2023b</strain>
        <tissue evidence="2">Whole body</tissue>
    </source>
</reference>
<organism evidence="2 3">
    <name type="scientific">Henosepilachna vigintioctopunctata</name>
    <dbReference type="NCBI Taxonomy" id="420089"/>
    <lineage>
        <taxon>Eukaryota</taxon>
        <taxon>Metazoa</taxon>
        <taxon>Ecdysozoa</taxon>
        <taxon>Arthropoda</taxon>
        <taxon>Hexapoda</taxon>
        <taxon>Insecta</taxon>
        <taxon>Pterygota</taxon>
        <taxon>Neoptera</taxon>
        <taxon>Endopterygota</taxon>
        <taxon>Coleoptera</taxon>
        <taxon>Polyphaga</taxon>
        <taxon>Cucujiformia</taxon>
        <taxon>Coccinelloidea</taxon>
        <taxon>Coccinellidae</taxon>
        <taxon>Epilachninae</taxon>
        <taxon>Epilachnini</taxon>
        <taxon>Henosepilachna</taxon>
    </lineage>
</organism>
<keyword evidence="3" id="KW-1185">Reference proteome</keyword>
<feature type="compositionally biased region" description="Basic and acidic residues" evidence="1">
    <location>
        <begin position="494"/>
        <end position="504"/>
    </location>
</feature>
<accession>A0AAW1V994</accession>
<proteinExistence type="predicted"/>
<feature type="region of interest" description="Disordered" evidence="1">
    <location>
        <begin position="36"/>
        <end position="60"/>
    </location>
</feature>
<dbReference type="Proteomes" id="UP001431783">
    <property type="component" value="Unassembled WGS sequence"/>
</dbReference>
<sequence length="614" mass="69955">MGRSLWYFMTDRGLHLVFNCFVFCMLDRNTPFQETQTIINPPPVPRRRKGNELMPRPRSKVTQDVSDLEVKNDSTSDSIHSCPYHDGEPLYKTSLNDSRPPSHLSTTDILKSLEYLNLDDQGNLIKPPEIIALLPKSVQEIDGECADINLSLERRSFQLNAVDNNLDDDNNSVDKELQALDYLTSLESEVSYSNSINSEKKEGDNFSVTSLKSNQDMRFKQGEMKRWGSWEKLDQPPTPPSVSPPLELIIDEDLQDLPNLESEKHHSSETNKEEGIVKILQETEKPQLKENMIKVDNMNSIPTESRTSKNIEKLFETYNSISSKSKEMEIMKTTQNDFISNAQTDVCESDSNTLLVSNISDGVIDEQLEAEIPPTIGPQLTHNKLESKDTIDNIQNSKNTTTMKIEEIGSNTLCMEKRSSQSFTDLTVSKEYLSDLDKYIDYRKSPQDSGNSSDISEKSKLDEEISNEDLISSVQPDKIDYETDEWQLPSPPKAFKDTNSDKLSEQPVGTPAATVINQELLQKLRHIEEQQNEHIEEYEENNPLSETVNIISEDRPLLTNLSLENLEKRKSLVYNRELATSLKLTFDSSSSPPLSTNYQLELDFPKNWRSLRKP</sequence>